<dbReference type="OrthoDB" id="9783227at2"/>
<dbReference type="STRING" id="1079859.SAMN04515674_11653"/>
<accession>A0A1I5XYR7</accession>
<feature type="transmembrane region" description="Helical" evidence="7">
    <location>
        <begin position="160"/>
        <end position="183"/>
    </location>
</feature>
<evidence type="ECO:0000313" key="9">
    <source>
        <dbReference type="EMBL" id="SFQ37132.1"/>
    </source>
</evidence>
<dbReference type="RefSeq" id="WP_092019257.1">
    <property type="nucleotide sequence ID" value="NZ_FOXH01000016.1"/>
</dbReference>
<feature type="transmembrane region" description="Helical" evidence="7">
    <location>
        <begin position="195"/>
        <end position="214"/>
    </location>
</feature>
<keyword evidence="2" id="KW-0813">Transport</keyword>
<protein>
    <submittedName>
        <fullName evidence="9">MFS transporter, MHS family, proline/betaine transporter</fullName>
    </submittedName>
</protein>
<dbReference type="PANTHER" id="PTHR43045:SF7">
    <property type="entry name" value="MAJOR FACILITATOR SUPERFAMILY TRANSPORTER"/>
    <property type="match status" value="1"/>
</dbReference>
<dbReference type="FunFam" id="1.20.1250.20:FF:000001">
    <property type="entry name" value="Dicarboxylate MFS transporter"/>
    <property type="match status" value="1"/>
</dbReference>
<dbReference type="SUPFAM" id="SSF103473">
    <property type="entry name" value="MFS general substrate transporter"/>
    <property type="match status" value="1"/>
</dbReference>
<feature type="transmembrane region" description="Helical" evidence="7">
    <location>
        <begin position="457"/>
        <end position="478"/>
    </location>
</feature>
<keyword evidence="6 7" id="KW-0472">Membrane</keyword>
<evidence type="ECO:0000256" key="4">
    <source>
        <dbReference type="ARBA" id="ARBA00022692"/>
    </source>
</evidence>
<dbReference type="InterPro" id="IPR005828">
    <property type="entry name" value="MFS_sugar_transport-like"/>
</dbReference>
<evidence type="ECO:0000313" key="10">
    <source>
        <dbReference type="Proteomes" id="UP000199306"/>
    </source>
</evidence>
<dbReference type="PANTHER" id="PTHR43045">
    <property type="entry name" value="SHIKIMATE TRANSPORTER"/>
    <property type="match status" value="1"/>
</dbReference>
<dbReference type="Proteomes" id="UP000199306">
    <property type="component" value="Unassembled WGS sequence"/>
</dbReference>
<organism evidence="9 10">
    <name type="scientific">Pseudarcicella hirudinis</name>
    <dbReference type="NCBI Taxonomy" id="1079859"/>
    <lineage>
        <taxon>Bacteria</taxon>
        <taxon>Pseudomonadati</taxon>
        <taxon>Bacteroidota</taxon>
        <taxon>Cytophagia</taxon>
        <taxon>Cytophagales</taxon>
        <taxon>Flectobacillaceae</taxon>
        <taxon>Pseudarcicella</taxon>
    </lineage>
</organism>
<dbReference type="PROSITE" id="PS50850">
    <property type="entry name" value="MFS"/>
    <property type="match status" value="1"/>
</dbReference>
<dbReference type="Pfam" id="PF00083">
    <property type="entry name" value="Sugar_tr"/>
    <property type="match status" value="1"/>
</dbReference>
<dbReference type="GO" id="GO:0022857">
    <property type="term" value="F:transmembrane transporter activity"/>
    <property type="evidence" value="ECO:0007669"/>
    <property type="project" value="InterPro"/>
</dbReference>
<dbReference type="GO" id="GO:0005886">
    <property type="term" value="C:plasma membrane"/>
    <property type="evidence" value="ECO:0007669"/>
    <property type="project" value="UniProtKB-SubCell"/>
</dbReference>
<feature type="domain" description="Major facilitator superfamily (MFS) profile" evidence="8">
    <location>
        <begin position="23"/>
        <end position="517"/>
    </location>
</feature>
<keyword evidence="5 7" id="KW-1133">Transmembrane helix</keyword>
<name>A0A1I5XYR7_9BACT</name>
<comment type="subcellular location">
    <subcellularLocation>
        <location evidence="1">Cell membrane</location>
        <topology evidence="1">Multi-pass membrane protein</topology>
    </subcellularLocation>
</comment>
<sequence>MKTFTDAGKSASDAVEPGKIWSVISASSVGTLIEWYDFYIFGSLATIISEKFFPSGNPTAAFLSTLATFAAGFIVRPFGALFFGRLGDLIGRKYTFLVTLVLMGGSTFLIGCIPDYETIGGFAPVLMLLLRLLQGLALGGEYGGAATYVAEHSPDHRRGYFTSWIQTTATLGLFISIGVILAVRNIFGVAAFNETYWRIPFLLSIILVGVSIVIRMKMSESPLFSKLKKEGKTSANPLAESFGKKENLKMVLLALFGATCGQGVIWYTGQFYAQTFLLKTCNVEYEMANTIILWAIAIGTPFFVIFGGLSDKVGRKKIMMTGMLLAVLLYRPIFQKMYDLTNVKTKTEVAEKLVIEEKRELAKNSSEDRLLTTTTHHVFTDGSSLKEVKKELVLADKTAEAKKPEIKKEVSVSSGDYWIIVCLVAVMVLFVTMVYGPIAAFLVELFPTRIRYTSMSLPYHIGNGVFGGLVPFIGILIVEMTKTEANPSGDPLAGLWYPIGVASLCLVIGVLYIREKGQPDVAE</sequence>
<feature type="transmembrane region" description="Helical" evidence="7">
    <location>
        <begin position="94"/>
        <end position="113"/>
    </location>
</feature>
<evidence type="ECO:0000256" key="3">
    <source>
        <dbReference type="ARBA" id="ARBA00022475"/>
    </source>
</evidence>
<keyword evidence="4 7" id="KW-0812">Transmembrane</keyword>
<proteinExistence type="predicted"/>
<dbReference type="AlphaFoldDB" id="A0A1I5XYR7"/>
<feature type="transmembrane region" description="Helical" evidence="7">
    <location>
        <begin position="417"/>
        <end position="445"/>
    </location>
</feature>
<evidence type="ECO:0000256" key="2">
    <source>
        <dbReference type="ARBA" id="ARBA00022448"/>
    </source>
</evidence>
<dbReference type="PROSITE" id="PS00217">
    <property type="entry name" value="SUGAR_TRANSPORT_2"/>
    <property type="match status" value="1"/>
</dbReference>
<evidence type="ECO:0000256" key="6">
    <source>
        <dbReference type="ARBA" id="ARBA00023136"/>
    </source>
</evidence>
<dbReference type="InterPro" id="IPR005829">
    <property type="entry name" value="Sugar_transporter_CS"/>
</dbReference>
<keyword evidence="3" id="KW-1003">Cell membrane</keyword>
<dbReference type="EMBL" id="FOXH01000016">
    <property type="protein sequence ID" value="SFQ37132.1"/>
    <property type="molecule type" value="Genomic_DNA"/>
</dbReference>
<feature type="transmembrane region" description="Helical" evidence="7">
    <location>
        <begin position="60"/>
        <end position="82"/>
    </location>
</feature>
<evidence type="ECO:0000256" key="1">
    <source>
        <dbReference type="ARBA" id="ARBA00004651"/>
    </source>
</evidence>
<evidence type="ECO:0000256" key="5">
    <source>
        <dbReference type="ARBA" id="ARBA00022989"/>
    </source>
</evidence>
<evidence type="ECO:0000259" key="8">
    <source>
        <dbReference type="PROSITE" id="PS50850"/>
    </source>
</evidence>
<feature type="transmembrane region" description="Helical" evidence="7">
    <location>
        <begin position="287"/>
        <end position="306"/>
    </location>
</feature>
<evidence type="ECO:0000256" key="7">
    <source>
        <dbReference type="SAM" id="Phobius"/>
    </source>
</evidence>
<dbReference type="InterPro" id="IPR020846">
    <property type="entry name" value="MFS_dom"/>
</dbReference>
<feature type="transmembrane region" description="Helical" evidence="7">
    <location>
        <begin position="119"/>
        <end position="139"/>
    </location>
</feature>
<dbReference type="InterPro" id="IPR036259">
    <property type="entry name" value="MFS_trans_sf"/>
</dbReference>
<dbReference type="Gene3D" id="1.20.1250.20">
    <property type="entry name" value="MFS general substrate transporter like domains"/>
    <property type="match status" value="2"/>
</dbReference>
<feature type="transmembrane region" description="Helical" evidence="7">
    <location>
        <begin position="494"/>
        <end position="513"/>
    </location>
</feature>
<keyword evidence="10" id="KW-1185">Reference proteome</keyword>
<reference evidence="9 10" key="1">
    <citation type="submission" date="2016-10" db="EMBL/GenBank/DDBJ databases">
        <authorList>
            <person name="de Groot N.N."/>
        </authorList>
    </citation>
    <scope>NUCLEOTIDE SEQUENCE [LARGE SCALE GENOMIC DNA]</scope>
    <source>
        <strain evidence="10">E92,LMG 26720,CCM 7988</strain>
    </source>
</reference>
<feature type="transmembrane region" description="Helical" evidence="7">
    <location>
        <begin position="250"/>
        <end position="267"/>
    </location>
</feature>
<gene>
    <name evidence="9" type="ORF">SAMN04515674_11653</name>
</gene>